<evidence type="ECO:0000313" key="2">
    <source>
        <dbReference type="EMBL" id="NBN78706.1"/>
    </source>
</evidence>
<organism evidence="2 3">
    <name type="scientific">Pannonibacter tanglangensis</name>
    <dbReference type="NCBI Taxonomy" id="2750084"/>
    <lineage>
        <taxon>Bacteria</taxon>
        <taxon>Pseudomonadati</taxon>
        <taxon>Pseudomonadota</taxon>
        <taxon>Alphaproteobacteria</taxon>
        <taxon>Hyphomicrobiales</taxon>
        <taxon>Stappiaceae</taxon>
        <taxon>Pannonibacter</taxon>
    </lineage>
</organism>
<evidence type="ECO:0000313" key="3">
    <source>
        <dbReference type="Proteomes" id="UP000586722"/>
    </source>
</evidence>
<reference evidence="2 3" key="1">
    <citation type="submission" date="2020-01" db="EMBL/GenBank/DDBJ databases">
        <authorList>
            <person name="Peng S.Y."/>
            <person name="Li J."/>
            <person name="Wang M."/>
            <person name="Wang L."/>
            <person name="Wang C.Q."/>
            <person name="Wang J.R."/>
        </authorList>
    </citation>
    <scope>NUCLEOTIDE SEQUENCE [LARGE SCALE GENOMIC DNA]</scope>
    <source>
        <strain evidence="2 3">XCT-53</strain>
    </source>
</reference>
<feature type="region of interest" description="Disordered" evidence="1">
    <location>
        <begin position="128"/>
        <end position="166"/>
    </location>
</feature>
<protein>
    <submittedName>
        <fullName evidence="2">Uncharacterized protein</fullName>
    </submittedName>
</protein>
<gene>
    <name evidence="2" type="ORF">GWI72_10550</name>
</gene>
<comment type="caution">
    <text evidence="2">The sequence shown here is derived from an EMBL/GenBank/DDBJ whole genome shotgun (WGS) entry which is preliminary data.</text>
</comment>
<dbReference type="EMBL" id="JAABLQ010000001">
    <property type="protein sequence ID" value="NBN78706.1"/>
    <property type="molecule type" value="Genomic_DNA"/>
</dbReference>
<accession>A0A7X5J9P6</accession>
<sequence>MTTTPTNALHSIAILHSAAAVSRDPQLLAAVRDATIAAAQLAYLLGLHDARAGVLGTGHPAERELSAAIASATAKPMPDIRDTIARLAICAAGDRDLEICADSAGKCLASLAGGIAWLSSDRAIAEHKARNALRPTPSPRMPYGATREQLRRTAGYAPTAESPDAE</sequence>
<dbReference type="Proteomes" id="UP000586722">
    <property type="component" value="Unassembled WGS sequence"/>
</dbReference>
<proteinExistence type="predicted"/>
<evidence type="ECO:0000256" key="1">
    <source>
        <dbReference type="SAM" id="MobiDB-lite"/>
    </source>
</evidence>
<keyword evidence="3" id="KW-1185">Reference proteome</keyword>
<dbReference type="AlphaFoldDB" id="A0A7X5J9P6"/>
<name>A0A7X5J9P6_9HYPH</name>
<dbReference type="RefSeq" id="WP_161708616.1">
    <property type="nucleotide sequence ID" value="NZ_JAABLQ010000001.1"/>
</dbReference>